<evidence type="ECO:0000313" key="2">
    <source>
        <dbReference type="Proteomes" id="UP001381693"/>
    </source>
</evidence>
<sequence length="53" mass="6100">LAPKRMTTNRLRNLLHLPTSVKVHVSLPFGLTPASSQRRIEWLFSTPTRCELE</sequence>
<keyword evidence="2" id="KW-1185">Reference proteome</keyword>
<proteinExistence type="predicted"/>
<feature type="non-terminal residue" evidence="1">
    <location>
        <position position="1"/>
    </location>
</feature>
<dbReference type="Proteomes" id="UP001381693">
    <property type="component" value="Unassembled WGS sequence"/>
</dbReference>
<name>A0AAN8WG14_HALRR</name>
<evidence type="ECO:0000313" key="1">
    <source>
        <dbReference type="EMBL" id="KAK7065670.1"/>
    </source>
</evidence>
<gene>
    <name evidence="1" type="ORF">SK128_020958</name>
</gene>
<comment type="caution">
    <text evidence="1">The sequence shown here is derived from an EMBL/GenBank/DDBJ whole genome shotgun (WGS) entry which is preliminary data.</text>
</comment>
<protein>
    <submittedName>
        <fullName evidence="1">Uncharacterized protein</fullName>
    </submittedName>
</protein>
<dbReference type="EMBL" id="JAXCGZ010020151">
    <property type="protein sequence ID" value="KAK7065670.1"/>
    <property type="molecule type" value="Genomic_DNA"/>
</dbReference>
<feature type="non-terminal residue" evidence="1">
    <location>
        <position position="53"/>
    </location>
</feature>
<dbReference type="AlphaFoldDB" id="A0AAN8WG14"/>
<reference evidence="1 2" key="1">
    <citation type="submission" date="2023-11" db="EMBL/GenBank/DDBJ databases">
        <title>Halocaridina rubra genome assembly.</title>
        <authorList>
            <person name="Smith C."/>
        </authorList>
    </citation>
    <scope>NUCLEOTIDE SEQUENCE [LARGE SCALE GENOMIC DNA]</scope>
    <source>
        <strain evidence="1">EP-1</strain>
        <tissue evidence="1">Whole</tissue>
    </source>
</reference>
<organism evidence="1 2">
    <name type="scientific">Halocaridina rubra</name>
    <name type="common">Hawaiian red shrimp</name>
    <dbReference type="NCBI Taxonomy" id="373956"/>
    <lineage>
        <taxon>Eukaryota</taxon>
        <taxon>Metazoa</taxon>
        <taxon>Ecdysozoa</taxon>
        <taxon>Arthropoda</taxon>
        <taxon>Crustacea</taxon>
        <taxon>Multicrustacea</taxon>
        <taxon>Malacostraca</taxon>
        <taxon>Eumalacostraca</taxon>
        <taxon>Eucarida</taxon>
        <taxon>Decapoda</taxon>
        <taxon>Pleocyemata</taxon>
        <taxon>Caridea</taxon>
        <taxon>Atyoidea</taxon>
        <taxon>Atyidae</taxon>
        <taxon>Halocaridina</taxon>
    </lineage>
</organism>
<accession>A0AAN8WG14</accession>